<keyword evidence="4" id="KW-0391">Immunity</keyword>
<keyword evidence="6" id="KW-1015">Disulfide bond</keyword>
<evidence type="ECO:0000313" key="9">
    <source>
        <dbReference type="Ensembl" id="ENSGMOP00000061770.1"/>
    </source>
</evidence>
<reference evidence="9" key="2">
    <citation type="submission" date="2025-09" db="UniProtKB">
        <authorList>
            <consortium name="Ensembl"/>
        </authorList>
    </citation>
    <scope>IDENTIFICATION</scope>
</reference>
<evidence type="ECO:0000256" key="3">
    <source>
        <dbReference type="ARBA" id="ARBA00022729"/>
    </source>
</evidence>
<dbReference type="Gene3D" id="2.60.40.10">
    <property type="entry name" value="Immunoglobulins"/>
    <property type="match status" value="2"/>
</dbReference>
<keyword evidence="7" id="KW-0325">Glycoprotein</keyword>
<dbReference type="SMART" id="SM00408">
    <property type="entry name" value="IGc2"/>
    <property type="match status" value="1"/>
</dbReference>
<keyword evidence="10" id="KW-1185">Reference proteome</keyword>
<dbReference type="PANTHER" id="PTHR19433:SF111">
    <property type="entry name" value="T CELL RECEPTOR ALPHA VARIABLE 4"/>
    <property type="match status" value="1"/>
</dbReference>
<evidence type="ECO:0000256" key="5">
    <source>
        <dbReference type="ARBA" id="ARBA00023136"/>
    </source>
</evidence>
<evidence type="ECO:0000259" key="8">
    <source>
        <dbReference type="PROSITE" id="PS50835"/>
    </source>
</evidence>
<keyword evidence="2" id="KW-1003">Cell membrane</keyword>
<feature type="domain" description="Ig-like" evidence="8">
    <location>
        <begin position="178"/>
        <end position="279"/>
    </location>
</feature>
<reference evidence="9" key="1">
    <citation type="submission" date="2025-08" db="UniProtKB">
        <authorList>
            <consortium name="Ensembl"/>
        </authorList>
    </citation>
    <scope>IDENTIFICATION</scope>
</reference>
<proteinExistence type="predicted"/>
<dbReference type="CDD" id="cd00099">
    <property type="entry name" value="IgV"/>
    <property type="match status" value="1"/>
</dbReference>
<dbReference type="InterPro" id="IPR052051">
    <property type="entry name" value="TCR_complex_component"/>
</dbReference>
<dbReference type="AlphaFoldDB" id="A0A8C5CLI0"/>
<dbReference type="GO" id="GO:0005886">
    <property type="term" value="C:plasma membrane"/>
    <property type="evidence" value="ECO:0007669"/>
    <property type="project" value="UniProtKB-SubCell"/>
</dbReference>
<dbReference type="GeneTree" id="ENSGT01030000234530"/>
<keyword evidence="5" id="KW-0472">Membrane</keyword>
<evidence type="ECO:0000256" key="2">
    <source>
        <dbReference type="ARBA" id="ARBA00022475"/>
    </source>
</evidence>
<keyword evidence="3" id="KW-0732">Signal</keyword>
<dbReference type="Ensembl" id="ENSGMOT00000060284.1">
    <property type="protein sequence ID" value="ENSGMOP00000061770.1"/>
    <property type="gene ID" value="ENSGMOG00000031398.1"/>
</dbReference>
<dbReference type="SUPFAM" id="SSF48726">
    <property type="entry name" value="Immunoglobulin"/>
    <property type="match status" value="2"/>
</dbReference>
<dbReference type="InterPro" id="IPR007110">
    <property type="entry name" value="Ig-like_dom"/>
</dbReference>
<dbReference type="InterPro" id="IPR013106">
    <property type="entry name" value="Ig_V-set"/>
</dbReference>
<evidence type="ECO:0000313" key="10">
    <source>
        <dbReference type="Proteomes" id="UP000694546"/>
    </source>
</evidence>
<evidence type="ECO:0000256" key="6">
    <source>
        <dbReference type="ARBA" id="ARBA00023157"/>
    </source>
</evidence>
<sequence length="398" mass="44283">LHLVSCTSDSFLLFLQWDELFMSIFSAMIDTKEGPHIVSLQIARLGDDVTLHCGDRKESRFIHWYKQSIGYVPQKVATIVGDDFSQIFDSRFTAAEPDMNLNIRSVSKEDEANYFCQEHHSKNWKSGFFLSVKGKISLFYLFSILSSESSPIIYFFSVLKMIILFHCSDPNDQRFVSQTVVQQPVSASAQLGDPVALQCSITSQRTDHSNQCQGEPSVYWFRSGPSHPANSSGPPSAPQSCVYTLPKNNVDSSDAGTYYCALAACGEVVFGNGTQNNISYSLAHILISVFIINFYNRVTSILHKLLNLKSECFSSVLVLRNTGCFLLCPTRLSESGSTGTAVSTCCIQLILTLMVLHSTINQEIQFKCIVHLSYTFVTSRTDVLSAVEIKSTLQQART</sequence>
<dbReference type="Proteomes" id="UP000694546">
    <property type="component" value="Chromosome 10"/>
</dbReference>
<organism evidence="9 10">
    <name type="scientific">Gadus morhua</name>
    <name type="common">Atlantic cod</name>
    <dbReference type="NCBI Taxonomy" id="8049"/>
    <lineage>
        <taxon>Eukaryota</taxon>
        <taxon>Metazoa</taxon>
        <taxon>Chordata</taxon>
        <taxon>Craniata</taxon>
        <taxon>Vertebrata</taxon>
        <taxon>Euteleostomi</taxon>
        <taxon>Actinopterygii</taxon>
        <taxon>Neopterygii</taxon>
        <taxon>Teleostei</taxon>
        <taxon>Neoteleostei</taxon>
        <taxon>Acanthomorphata</taxon>
        <taxon>Zeiogadaria</taxon>
        <taxon>Gadariae</taxon>
        <taxon>Gadiformes</taxon>
        <taxon>Gadoidei</taxon>
        <taxon>Gadidae</taxon>
        <taxon>Gadus</taxon>
    </lineage>
</organism>
<dbReference type="PROSITE" id="PS50835">
    <property type="entry name" value="IG_LIKE"/>
    <property type="match status" value="2"/>
</dbReference>
<dbReference type="InterPro" id="IPR036179">
    <property type="entry name" value="Ig-like_dom_sf"/>
</dbReference>
<evidence type="ECO:0000256" key="4">
    <source>
        <dbReference type="ARBA" id="ARBA00022859"/>
    </source>
</evidence>
<dbReference type="PANTHER" id="PTHR19433">
    <property type="entry name" value="T-CELL RECEPTOR ALPHA CHAIN V REGION-RELATED"/>
    <property type="match status" value="1"/>
</dbReference>
<feature type="domain" description="Ig-like" evidence="8">
    <location>
        <begin position="35"/>
        <end position="137"/>
    </location>
</feature>
<accession>A0A8C5CLI0</accession>
<protein>
    <recommendedName>
        <fullName evidence="8">Ig-like domain-containing protein</fullName>
    </recommendedName>
</protein>
<dbReference type="InterPro" id="IPR003599">
    <property type="entry name" value="Ig_sub"/>
</dbReference>
<dbReference type="GO" id="GO:0002376">
    <property type="term" value="P:immune system process"/>
    <property type="evidence" value="ECO:0007669"/>
    <property type="project" value="UniProtKB-KW"/>
</dbReference>
<dbReference type="GO" id="GO:0009617">
    <property type="term" value="P:response to bacterium"/>
    <property type="evidence" value="ECO:0007669"/>
    <property type="project" value="TreeGrafter"/>
</dbReference>
<dbReference type="SMART" id="SM00409">
    <property type="entry name" value="IG"/>
    <property type="match status" value="2"/>
</dbReference>
<evidence type="ECO:0000256" key="7">
    <source>
        <dbReference type="ARBA" id="ARBA00023180"/>
    </source>
</evidence>
<dbReference type="Pfam" id="PF07686">
    <property type="entry name" value="V-set"/>
    <property type="match status" value="1"/>
</dbReference>
<dbReference type="InterPro" id="IPR003598">
    <property type="entry name" value="Ig_sub2"/>
</dbReference>
<dbReference type="InterPro" id="IPR013783">
    <property type="entry name" value="Ig-like_fold"/>
</dbReference>
<name>A0A8C5CLI0_GADMO</name>
<evidence type="ECO:0000256" key="1">
    <source>
        <dbReference type="ARBA" id="ARBA00004236"/>
    </source>
</evidence>
<comment type="subcellular location">
    <subcellularLocation>
        <location evidence="1">Cell membrane</location>
    </subcellularLocation>
</comment>